<sequence length="332" mass="36772">MTIVERHDNKWRRRPKLVPSFKPPPSADGKLDLNLDAVPTPPSQVIASPHFELCISSEAPMDTSTSDAAEHVEHDAPPCAGRNYYYELVTFKVEDKLYRVPRHGFSQFSGVFESMFSLPQADGTAEGQADDNPIQLLCASRDFEALLDLLYPPPQIQQREMSKDRWVSVLKLATQWAMDEARKAAIDKLSTVKLPVLEKVTLAKEYNVALWLLDGYTDLVQHWGSPASPSLQDVGATLGWETAARILEVVVKAKAASGAVTTAAFTCPNSHCGIYNSRKYTSGYMPLTLSCAACGTTIVKVTSDDLSTLFESRDRFAEAVRAAFKEELDFMY</sequence>
<proteinExistence type="predicted"/>
<dbReference type="Pfam" id="PF00651">
    <property type="entry name" value="BTB"/>
    <property type="match status" value="1"/>
</dbReference>
<dbReference type="InterPro" id="IPR000210">
    <property type="entry name" value="BTB/POZ_dom"/>
</dbReference>
<evidence type="ECO:0000313" key="2">
    <source>
        <dbReference type="EMBL" id="KAF5339618.1"/>
    </source>
</evidence>
<feature type="domain" description="BTB" evidence="1">
    <location>
        <begin position="89"/>
        <end position="190"/>
    </location>
</feature>
<protein>
    <recommendedName>
        <fullName evidence="1">BTB domain-containing protein</fullName>
    </recommendedName>
</protein>
<evidence type="ECO:0000313" key="3">
    <source>
        <dbReference type="Proteomes" id="UP000541558"/>
    </source>
</evidence>
<dbReference type="InterPro" id="IPR011333">
    <property type="entry name" value="SKP1/BTB/POZ_sf"/>
</dbReference>
<comment type="caution">
    <text evidence="2">The sequence shown here is derived from an EMBL/GenBank/DDBJ whole genome shotgun (WGS) entry which is preliminary data.</text>
</comment>
<dbReference type="SUPFAM" id="SSF54695">
    <property type="entry name" value="POZ domain"/>
    <property type="match status" value="1"/>
</dbReference>
<evidence type="ECO:0000259" key="1">
    <source>
        <dbReference type="Pfam" id="PF00651"/>
    </source>
</evidence>
<dbReference type="EMBL" id="JAACJK010000007">
    <property type="protein sequence ID" value="KAF5339618.1"/>
    <property type="molecule type" value="Genomic_DNA"/>
</dbReference>
<gene>
    <name evidence="2" type="ORF">D9611_011491</name>
</gene>
<name>A0A8H5CDQ7_9AGAR</name>
<accession>A0A8H5CDQ7</accession>
<keyword evidence="3" id="KW-1185">Reference proteome</keyword>
<dbReference type="AlphaFoldDB" id="A0A8H5CDQ7"/>
<dbReference type="Gene3D" id="3.30.710.10">
    <property type="entry name" value="Potassium Channel Kv1.1, Chain A"/>
    <property type="match status" value="1"/>
</dbReference>
<dbReference type="OrthoDB" id="3199068at2759"/>
<organism evidence="2 3">
    <name type="scientific">Ephemerocybe angulata</name>
    <dbReference type="NCBI Taxonomy" id="980116"/>
    <lineage>
        <taxon>Eukaryota</taxon>
        <taxon>Fungi</taxon>
        <taxon>Dikarya</taxon>
        <taxon>Basidiomycota</taxon>
        <taxon>Agaricomycotina</taxon>
        <taxon>Agaricomycetes</taxon>
        <taxon>Agaricomycetidae</taxon>
        <taxon>Agaricales</taxon>
        <taxon>Agaricineae</taxon>
        <taxon>Psathyrellaceae</taxon>
        <taxon>Ephemerocybe</taxon>
    </lineage>
</organism>
<dbReference type="Proteomes" id="UP000541558">
    <property type="component" value="Unassembled WGS sequence"/>
</dbReference>
<reference evidence="2 3" key="1">
    <citation type="journal article" date="2020" name="ISME J.">
        <title>Uncovering the hidden diversity of litter-decomposition mechanisms in mushroom-forming fungi.</title>
        <authorList>
            <person name="Floudas D."/>
            <person name="Bentzer J."/>
            <person name="Ahren D."/>
            <person name="Johansson T."/>
            <person name="Persson P."/>
            <person name="Tunlid A."/>
        </authorList>
    </citation>
    <scope>NUCLEOTIDE SEQUENCE [LARGE SCALE GENOMIC DNA]</scope>
    <source>
        <strain evidence="2 3">CBS 175.51</strain>
    </source>
</reference>